<feature type="domain" description="Nudix hydrolase" evidence="27">
    <location>
        <begin position="1"/>
        <end position="131"/>
    </location>
</feature>
<evidence type="ECO:0000256" key="11">
    <source>
        <dbReference type="ARBA" id="ARBA00024459"/>
    </source>
</evidence>
<evidence type="ECO:0000313" key="28">
    <source>
        <dbReference type="EMBL" id="PRY70490.1"/>
    </source>
</evidence>
<dbReference type="GO" id="GO:0008413">
    <property type="term" value="F:8-oxo-7,8-dihydroguanosine triphosphate pyrophosphatase activity"/>
    <property type="evidence" value="ECO:0007669"/>
    <property type="project" value="InterPro"/>
</dbReference>
<dbReference type="InterPro" id="IPR015797">
    <property type="entry name" value="NUDIX_hydrolase-like_dom_sf"/>
</dbReference>
<keyword evidence="7 25" id="KW-0378">Hydrolase</keyword>
<keyword evidence="29" id="KW-1185">Reference proteome</keyword>
<evidence type="ECO:0000313" key="29">
    <source>
        <dbReference type="Proteomes" id="UP000237983"/>
    </source>
</evidence>
<evidence type="ECO:0000256" key="5">
    <source>
        <dbReference type="ARBA" id="ARBA00022490"/>
    </source>
</evidence>
<dbReference type="SUPFAM" id="SSF55811">
    <property type="entry name" value="Nudix"/>
    <property type="match status" value="1"/>
</dbReference>
<evidence type="ECO:0000256" key="14">
    <source>
        <dbReference type="ARBA" id="ARBA00026103"/>
    </source>
</evidence>
<keyword evidence="9" id="KW-0694">RNA-binding</keyword>
<evidence type="ECO:0000256" key="12">
    <source>
        <dbReference type="ARBA" id="ARBA00024486"/>
    </source>
</evidence>
<evidence type="ECO:0000256" key="6">
    <source>
        <dbReference type="ARBA" id="ARBA00022723"/>
    </source>
</evidence>
<evidence type="ECO:0000256" key="23">
    <source>
        <dbReference type="ARBA" id="ARBA00049032"/>
    </source>
</evidence>
<comment type="catalytic activity">
    <reaction evidence="13">
        <text>2-oxo-ATP + H2O = 2-oxo-AMP + diphosphate + H(+)</text>
        <dbReference type="Rhea" id="RHEA:67392"/>
        <dbReference type="ChEBI" id="CHEBI:15377"/>
        <dbReference type="ChEBI" id="CHEBI:15378"/>
        <dbReference type="ChEBI" id="CHEBI:33019"/>
        <dbReference type="ChEBI" id="CHEBI:71395"/>
        <dbReference type="ChEBI" id="CHEBI:172878"/>
    </reaction>
    <physiologicalReaction direction="left-to-right" evidence="13">
        <dbReference type="Rhea" id="RHEA:67393"/>
    </physiologicalReaction>
</comment>
<evidence type="ECO:0000256" key="25">
    <source>
        <dbReference type="RuleBase" id="RU003476"/>
    </source>
</evidence>
<comment type="catalytic activity">
    <reaction evidence="10">
        <text>8-oxo-dATP + H2O = 8-oxo-dAMP + diphosphate + H(+)</text>
        <dbReference type="Rhea" id="RHEA:65396"/>
        <dbReference type="ChEBI" id="CHEBI:15377"/>
        <dbReference type="ChEBI" id="CHEBI:15378"/>
        <dbReference type="ChEBI" id="CHEBI:33019"/>
        <dbReference type="ChEBI" id="CHEBI:71361"/>
        <dbReference type="ChEBI" id="CHEBI:172871"/>
    </reaction>
    <physiologicalReaction direction="left-to-right" evidence="10">
        <dbReference type="Rhea" id="RHEA:65397"/>
    </physiologicalReaction>
</comment>
<evidence type="ECO:0000256" key="9">
    <source>
        <dbReference type="ARBA" id="ARBA00022884"/>
    </source>
</evidence>
<evidence type="ECO:0000256" key="10">
    <source>
        <dbReference type="ARBA" id="ARBA00024448"/>
    </source>
</evidence>
<dbReference type="GO" id="GO:0042262">
    <property type="term" value="P:DNA protection"/>
    <property type="evidence" value="ECO:0007669"/>
    <property type="project" value="InterPro"/>
</dbReference>
<dbReference type="Proteomes" id="UP000237983">
    <property type="component" value="Unassembled WGS sequence"/>
</dbReference>
<comment type="catalytic activity">
    <reaction evidence="22">
        <text>O(6)-methyl-dGTP + H2O = O(6)-methyl-dGMP + diphosphate + H(+)</text>
        <dbReference type="Rhea" id="RHEA:67600"/>
        <dbReference type="ChEBI" id="CHEBI:15377"/>
        <dbReference type="ChEBI" id="CHEBI:15378"/>
        <dbReference type="ChEBI" id="CHEBI:33019"/>
        <dbReference type="ChEBI" id="CHEBI:169974"/>
        <dbReference type="ChEBI" id="CHEBI:169975"/>
    </reaction>
    <physiologicalReaction direction="left-to-right" evidence="22">
        <dbReference type="Rhea" id="RHEA:67601"/>
    </physiologicalReaction>
</comment>
<comment type="cofactor">
    <cofactor evidence="1">
        <name>Mg(2+)</name>
        <dbReference type="ChEBI" id="CHEBI:18420"/>
    </cofactor>
</comment>
<evidence type="ECO:0000256" key="1">
    <source>
        <dbReference type="ARBA" id="ARBA00001946"/>
    </source>
</evidence>
<dbReference type="EC" id="3.6.1.56" evidence="14"/>
<evidence type="ECO:0000256" key="8">
    <source>
        <dbReference type="ARBA" id="ARBA00022842"/>
    </source>
</evidence>
<dbReference type="Gene3D" id="3.90.79.10">
    <property type="entry name" value="Nucleoside Triphosphate Pyrophosphohydrolase"/>
    <property type="match status" value="1"/>
</dbReference>
<dbReference type="InterPro" id="IPR003563">
    <property type="entry name" value="8ODP"/>
</dbReference>
<keyword evidence="6" id="KW-0479">Metal-binding</keyword>
<evidence type="ECO:0000256" key="26">
    <source>
        <dbReference type="SAM" id="MobiDB-lite"/>
    </source>
</evidence>
<evidence type="ECO:0000256" key="3">
    <source>
        <dbReference type="ARBA" id="ARBA00005582"/>
    </source>
</evidence>
<dbReference type="InterPro" id="IPR020084">
    <property type="entry name" value="NUDIX_hydrolase_CS"/>
</dbReference>
<comment type="subunit">
    <text evidence="4">Monomer.</text>
</comment>
<accession>A0A2T0VJT3</accession>
<comment type="catalytic activity">
    <reaction evidence="11">
        <text>2-oxo-dATP + H2O = 2-oxo-dAMP + diphosphate + H(+)</text>
        <dbReference type="Rhea" id="RHEA:31583"/>
        <dbReference type="ChEBI" id="CHEBI:15377"/>
        <dbReference type="ChEBI" id="CHEBI:15378"/>
        <dbReference type="ChEBI" id="CHEBI:33019"/>
        <dbReference type="ChEBI" id="CHEBI:63212"/>
        <dbReference type="ChEBI" id="CHEBI:77897"/>
        <dbReference type="EC" id="3.6.1.56"/>
    </reaction>
    <physiologicalReaction direction="left-to-right" evidence="11">
        <dbReference type="Rhea" id="RHEA:31584"/>
    </physiologicalReaction>
</comment>
<feature type="region of interest" description="Disordered" evidence="26">
    <location>
        <begin position="142"/>
        <end position="163"/>
    </location>
</feature>
<comment type="function">
    <text evidence="24">Oxidized purine nucleoside triphosphate hydrolase which is a prominent sanitizer of the oxidized nucleotide pool. Catalyzes the hydrolysis of 2-oxo-dATP (2-hydroxy-dATP) into 2-oxo-dAMP. Also has a significant hydrolase activity toward 2-oxo-ATP, 8-oxo-dGTP and 8-oxo-dATP. Through the hydrolysis of oxidized purine nucleoside triphosphates, prevents their incorporation into DNA and the subsequent transversions A:T to C:G and G:C to T:A. Also catalyzes the hydrolysis of methylated purine nucleoside triphosphate preventing their integration into DNA. Through this antimutagenic activity protects cells from oxidative stress.</text>
</comment>
<comment type="subcellular location">
    <subcellularLocation>
        <location evidence="2">Cytoplasm</location>
    </subcellularLocation>
</comment>
<evidence type="ECO:0000256" key="22">
    <source>
        <dbReference type="ARBA" id="ARBA00048894"/>
    </source>
</evidence>
<comment type="catalytic activity">
    <reaction evidence="23">
        <text>N(6)-methyl-dATP + H2O = N(6)-methyl-dAMP + diphosphate + H(+)</text>
        <dbReference type="Rhea" id="RHEA:67604"/>
        <dbReference type="ChEBI" id="CHEBI:15377"/>
        <dbReference type="ChEBI" id="CHEBI:15378"/>
        <dbReference type="ChEBI" id="CHEBI:33019"/>
        <dbReference type="ChEBI" id="CHEBI:169976"/>
        <dbReference type="ChEBI" id="CHEBI:172872"/>
    </reaction>
    <physiologicalReaction direction="left-to-right" evidence="23">
        <dbReference type="Rhea" id="RHEA:67605"/>
    </physiologicalReaction>
</comment>
<proteinExistence type="inferred from homology"/>
<evidence type="ECO:0000256" key="15">
    <source>
        <dbReference type="ARBA" id="ARBA00026218"/>
    </source>
</evidence>
<dbReference type="Pfam" id="PF00293">
    <property type="entry name" value="NUDIX"/>
    <property type="match status" value="1"/>
</dbReference>
<dbReference type="PROSITE" id="PS00893">
    <property type="entry name" value="NUDIX_BOX"/>
    <property type="match status" value="1"/>
</dbReference>
<dbReference type="EMBL" id="PVTL01000001">
    <property type="protein sequence ID" value="PRY70490.1"/>
    <property type="molecule type" value="Genomic_DNA"/>
</dbReference>
<evidence type="ECO:0000259" key="27">
    <source>
        <dbReference type="PROSITE" id="PS51462"/>
    </source>
</evidence>
<dbReference type="PANTHER" id="PTHR43758:SF2">
    <property type="entry name" value="OXIDIZED PURINE NUCLEOSIDE TRIPHOSPHATE HYDROLASE"/>
    <property type="match status" value="1"/>
</dbReference>
<dbReference type="GO" id="GO:0046872">
    <property type="term" value="F:metal ion binding"/>
    <property type="evidence" value="ECO:0007669"/>
    <property type="project" value="UniProtKB-KW"/>
</dbReference>
<dbReference type="CDD" id="cd03427">
    <property type="entry name" value="NUDIX_MTH1_Nudt1"/>
    <property type="match status" value="1"/>
</dbReference>
<evidence type="ECO:0000256" key="21">
    <source>
        <dbReference type="ARBA" id="ARBA00048002"/>
    </source>
</evidence>
<dbReference type="InterPro" id="IPR000086">
    <property type="entry name" value="NUDIX_hydrolase_dom"/>
</dbReference>
<evidence type="ECO:0000256" key="7">
    <source>
        <dbReference type="ARBA" id="ARBA00022801"/>
    </source>
</evidence>
<dbReference type="InterPro" id="IPR020476">
    <property type="entry name" value="Nudix_hydrolase"/>
</dbReference>
<dbReference type="GO" id="GO:0008828">
    <property type="term" value="F:dATP diphosphatase activity"/>
    <property type="evidence" value="ECO:0007669"/>
    <property type="project" value="UniProtKB-EC"/>
</dbReference>
<evidence type="ECO:0000256" key="17">
    <source>
        <dbReference type="ARBA" id="ARBA00030634"/>
    </source>
</evidence>
<dbReference type="AlphaFoldDB" id="A0A2T0VJT3"/>
<evidence type="ECO:0000256" key="13">
    <source>
        <dbReference type="ARBA" id="ARBA00024596"/>
    </source>
</evidence>
<evidence type="ECO:0000256" key="18">
    <source>
        <dbReference type="ARBA" id="ARBA00030682"/>
    </source>
</evidence>
<gene>
    <name evidence="28" type="ORF">B0I08_101626</name>
</gene>
<comment type="caution">
    <text evidence="28">The sequence shown here is derived from an EMBL/GenBank/DDBJ whole genome shotgun (WGS) entry which is preliminary data.</text>
</comment>
<sequence length="163" mass="18095">MCYLLRTTDEGRQQVLLGRKKTGLGQGRLVGPGGKLEPGESPSEAIVREVAEEVGLTVDVADLELMGELTYPFPHTPAWSQKSWVFRAHRWEGDPVESDELEPRWVNVAEIPFDRMWDDARYWLPATLAGDPIHATFQFGPDGRTVESSTHPGFAGAELPGRP</sequence>
<dbReference type="PRINTS" id="PR01403">
    <property type="entry name" value="8OXTPHPHTASE"/>
</dbReference>
<comment type="catalytic activity">
    <reaction evidence="12">
        <text>8-oxo-dGTP + H2O = 8-oxo-dGMP + diphosphate + H(+)</text>
        <dbReference type="Rhea" id="RHEA:31575"/>
        <dbReference type="ChEBI" id="CHEBI:15377"/>
        <dbReference type="ChEBI" id="CHEBI:15378"/>
        <dbReference type="ChEBI" id="CHEBI:33019"/>
        <dbReference type="ChEBI" id="CHEBI:63224"/>
        <dbReference type="ChEBI" id="CHEBI:77896"/>
    </reaction>
    <physiologicalReaction direction="left-to-right" evidence="12">
        <dbReference type="Rhea" id="RHEA:31576"/>
    </physiologicalReaction>
</comment>
<organism evidence="28 29">
    <name type="scientific">Glaciihabitans tibetensis</name>
    <dbReference type="NCBI Taxonomy" id="1266600"/>
    <lineage>
        <taxon>Bacteria</taxon>
        <taxon>Bacillati</taxon>
        <taxon>Actinomycetota</taxon>
        <taxon>Actinomycetes</taxon>
        <taxon>Micrococcales</taxon>
        <taxon>Microbacteriaceae</taxon>
        <taxon>Glaciihabitans</taxon>
    </lineage>
</organism>
<keyword evidence="5" id="KW-0963">Cytoplasm</keyword>
<evidence type="ECO:0000256" key="2">
    <source>
        <dbReference type="ARBA" id="ARBA00004496"/>
    </source>
</evidence>
<evidence type="ECO:0000256" key="24">
    <source>
        <dbReference type="ARBA" id="ARBA00053094"/>
    </source>
</evidence>
<keyword evidence="8" id="KW-0460">Magnesium</keyword>
<protein>
    <recommendedName>
        <fullName evidence="15">Oxidized purine nucleoside triphosphate hydrolase</fullName>
        <ecNumber evidence="14">3.6.1.56</ecNumber>
    </recommendedName>
    <alternativeName>
        <fullName evidence="19">2-hydroxy-dATP diphosphatase</fullName>
    </alternativeName>
    <alternativeName>
        <fullName evidence="18">7,8-dihydro-8-oxoguanine triphosphatase</fullName>
    </alternativeName>
    <alternativeName>
        <fullName evidence="17">8-oxo-dGTPase</fullName>
    </alternativeName>
    <alternativeName>
        <fullName evidence="20">Methylated purine nucleoside triphosphate hydrolase</fullName>
    </alternativeName>
    <alternativeName>
        <fullName evidence="16">Nucleoside diphosphate-linked moiety X motif 1</fullName>
    </alternativeName>
</protein>
<comment type="similarity">
    <text evidence="3 25">Belongs to the Nudix hydrolase family.</text>
</comment>
<dbReference type="PROSITE" id="PS51462">
    <property type="entry name" value="NUDIX"/>
    <property type="match status" value="1"/>
</dbReference>
<dbReference type="GO" id="GO:0005737">
    <property type="term" value="C:cytoplasm"/>
    <property type="evidence" value="ECO:0007669"/>
    <property type="project" value="UniProtKB-SubCell"/>
</dbReference>
<comment type="catalytic activity">
    <reaction evidence="21">
        <text>N(6)-methyl-ATP + H2O = N(6)-methyl-AMP + diphosphate + H(+)</text>
        <dbReference type="Rhea" id="RHEA:67608"/>
        <dbReference type="ChEBI" id="CHEBI:15377"/>
        <dbReference type="ChEBI" id="CHEBI:15378"/>
        <dbReference type="ChEBI" id="CHEBI:33019"/>
        <dbReference type="ChEBI" id="CHEBI:144842"/>
        <dbReference type="ChEBI" id="CHEBI:172873"/>
    </reaction>
    <physiologicalReaction direction="left-to-right" evidence="21">
        <dbReference type="Rhea" id="RHEA:67609"/>
    </physiologicalReaction>
</comment>
<dbReference type="PRINTS" id="PR00502">
    <property type="entry name" value="NUDIXFAMILY"/>
</dbReference>
<reference evidence="28 29" key="1">
    <citation type="submission" date="2018-03" db="EMBL/GenBank/DDBJ databases">
        <title>Genomic Encyclopedia of Type Strains, Phase III (KMG-III): the genomes of soil and plant-associated and newly described type strains.</title>
        <authorList>
            <person name="Whitman W."/>
        </authorList>
    </citation>
    <scope>NUCLEOTIDE SEQUENCE [LARGE SCALE GENOMIC DNA]</scope>
    <source>
        <strain evidence="28 29">CGMCC 1.12484</strain>
    </source>
</reference>
<dbReference type="PANTHER" id="PTHR43758">
    <property type="entry name" value="7,8-DIHYDRO-8-OXOGUANINE TRIPHOSPHATASE"/>
    <property type="match status" value="1"/>
</dbReference>
<evidence type="ECO:0000256" key="4">
    <source>
        <dbReference type="ARBA" id="ARBA00011245"/>
    </source>
</evidence>
<evidence type="ECO:0000256" key="20">
    <source>
        <dbReference type="ARBA" id="ARBA00032071"/>
    </source>
</evidence>
<evidence type="ECO:0000256" key="16">
    <source>
        <dbReference type="ARBA" id="ARBA00029673"/>
    </source>
</evidence>
<evidence type="ECO:0000256" key="19">
    <source>
        <dbReference type="ARBA" id="ARBA00031927"/>
    </source>
</evidence>
<name>A0A2T0VJT3_9MICO</name>
<dbReference type="GO" id="GO:0003723">
    <property type="term" value="F:RNA binding"/>
    <property type="evidence" value="ECO:0007669"/>
    <property type="project" value="UniProtKB-KW"/>
</dbReference>